<dbReference type="SUPFAM" id="SSF51905">
    <property type="entry name" value="FAD/NAD(P)-binding domain"/>
    <property type="match status" value="1"/>
</dbReference>
<evidence type="ECO:0000313" key="8">
    <source>
        <dbReference type="Proteomes" id="UP000183031"/>
    </source>
</evidence>
<dbReference type="EMBL" id="FMUT01000007">
    <property type="protein sequence ID" value="SCY86486.1"/>
    <property type="molecule type" value="Genomic_DNA"/>
</dbReference>
<feature type="region of interest" description="Disordered" evidence="5">
    <location>
        <begin position="391"/>
        <end position="410"/>
    </location>
</feature>
<name>A0A1G5JDP1_9GAMM</name>
<feature type="domain" description="FAD-binding" evidence="6">
    <location>
        <begin position="282"/>
        <end position="381"/>
    </location>
</feature>
<dbReference type="Proteomes" id="UP000183031">
    <property type="component" value="Unassembled WGS sequence"/>
</dbReference>
<dbReference type="InterPro" id="IPR002938">
    <property type="entry name" value="FAD-bd"/>
</dbReference>
<evidence type="ECO:0000256" key="5">
    <source>
        <dbReference type="SAM" id="MobiDB-lite"/>
    </source>
</evidence>
<keyword evidence="8" id="KW-1185">Reference proteome</keyword>
<feature type="region of interest" description="Disordered" evidence="5">
    <location>
        <begin position="77"/>
        <end position="113"/>
    </location>
</feature>
<evidence type="ECO:0000256" key="2">
    <source>
        <dbReference type="ARBA" id="ARBA00022827"/>
    </source>
</evidence>
<dbReference type="InterPro" id="IPR036188">
    <property type="entry name" value="FAD/NAD-bd_sf"/>
</dbReference>
<keyword evidence="1" id="KW-0285">Flavoprotein</keyword>
<accession>A0A1G5JDP1</accession>
<dbReference type="Pfam" id="PF01494">
    <property type="entry name" value="FAD_binding_3"/>
    <property type="match status" value="1"/>
</dbReference>
<feature type="compositionally biased region" description="Basic and acidic residues" evidence="5">
    <location>
        <begin position="391"/>
        <end position="400"/>
    </location>
</feature>
<protein>
    <submittedName>
        <fullName evidence="7">2-polyprenyl-6-methoxyphenol hydroxylase</fullName>
    </submittedName>
</protein>
<organism evidence="7 8">
    <name type="scientific">Serratia nematodiphila</name>
    <dbReference type="NCBI Taxonomy" id="458197"/>
    <lineage>
        <taxon>Bacteria</taxon>
        <taxon>Pseudomonadati</taxon>
        <taxon>Pseudomonadota</taxon>
        <taxon>Gammaproteobacteria</taxon>
        <taxon>Enterobacterales</taxon>
        <taxon>Yersiniaceae</taxon>
        <taxon>Serratia</taxon>
    </lineage>
</organism>
<reference evidence="7 8" key="1">
    <citation type="submission" date="2016-10" db="EMBL/GenBank/DDBJ databases">
        <authorList>
            <person name="Varghese N."/>
            <person name="Submissions S."/>
        </authorList>
    </citation>
    <scope>NUCLEOTIDE SEQUENCE [LARGE SCALE GENOMIC DNA]</scope>
    <source>
        <strain evidence="7 8">CGMCC 1.6853</strain>
    </source>
</reference>
<evidence type="ECO:0000256" key="4">
    <source>
        <dbReference type="ARBA" id="ARBA00023033"/>
    </source>
</evidence>
<dbReference type="Pfam" id="PF13450">
    <property type="entry name" value="NAD_binding_8"/>
    <property type="match status" value="1"/>
</dbReference>
<evidence type="ECO:0000256" key="3">
    <source>
        <dbReference type="ARBA" id="ARBA00023002"/>
    </source>
</evidence>
<comment type="caution">
    <text evidence="7">The sequence shown here is derived from an EMBL/GenBank/DDBJ whole genome shotgun (WGS) entry which is preliminary data.</text>
</comment>
<evidence type="ECO:0000256" key="1">
    <source>
        <dbReference type="ARBA" id="ARBA00022630"/>
    </source>
</evidence>
<proteinExistence type="predicted"/>
<evidence type="ECO:0000313" key="7">
    <source>
        <dbReference type="EMBL" id="SCY86486.1"/>
    </source>
</evidence>
<gene>
    <name evidence="7" type="ORF">SAMN02927935_02693</name>
</gene>
<keyword evidence="3" id="KW-0560">Oxidoreductase</keyword>
<dbReference type="Gene3D" id="3.50.50.60">
    <property type="entry name" value="FAD/NAD(P)-binding domain"/>
    <property type="match status" value="1"/>
</dbReference>
<dbReference type="PANTHER" id="PTHR47178">
    <property type="entry name" value="MONOOXYGENASE, FAD-BINDING"/>
    <property type="match status" value="1"/>
</dbReference>
<feature type="compositionally biased region" description="Polar residues" evidence="5">
    <location>
        <begin position="100"/>
        <end position="109"/>
    </location>
</feature>
<dbReference type="PRINTS" id="PR00420">
    <property type="entry name" value="RNGMNOXGNASE"/>
</dbReference>
<keyword evidence="2" id="KW-0274">FAD</keyword>
<keyword evidence="4" id="KW-0503">Monooxygenase</keyword>
<dbReference type="PANTHER" id="PTHR47178:SF5">
    <property type="entry name" value="FAD-BINDING DOMAIN-CONTAINING PROTEIN"/>
    <property type="match status" value="1"/>
</dbReference>
<sequence>MTTLSIGIIGAGPGGLCLAQGLRRFGIHATVFERDATPQARDQGYRLRIDPSGQQALAACLPPAHYRLLCAGSAQNSGESNLWDPQLAPLTGRRPEHWLPSSQRQTQEPSGDLGIHRQTLREILLAGLQDQVRFGHTLREFAQTPQGVELQFANGEQVRVDVLIAADCVNSLVRRRCLPEAGPKDSGAVTLYGKTPLDAATGAQLAPELLNGVSVIFADGVSLVLEPMRFEAPMAQLAADYAPDCRLSPVDDYLYWAYIGSAGRLGGPVRTEGTAALQARVRHISQGWAPALQTALALADPLSLSVRTVQVTAAMPEWRSERIAFLGDAVHAMSPAGGLGANTALVDAASLAAHLAHSDSAAQALRNYGRELQTRGAAAIRLSRLASERLMQRDEADKTGDSATPIPVTR</sequence>
<evidence type="ECO:0000259" key="6">
    <source>
        <dbReference type="Pfam" id="PF01494"/>
    </source>
</evidence>